<dbReference type="PATRIC" id="fig|1705565.3.peg.5590"/>
<accession>A0A0M1NJQ5</accession>
<keyword evidence="4" id="KW-1185">Reference proteome</keyword>
<keyword evidence="2" id="KW-0812">Transmembrane</keyword>
<comment type="caution">
    <text evidence="3">The sequence shown here is derived from an EMBL/GenBank/DDBJ whole genome shotgun (WGS) entry which is preliminary data.</text>
</comment>
<feature type="coiled-coil region" evidence="1">
    <location>
        <begin position="70"/>
        <end position="132"/>
    </location>
</feature>
<sequence length="137" mass="16093">MPALGPEYNSPYKTREEVHQKGPSTKWFWVFWIVLIGLGTTAAYLYSNQLKEQVVIQLQEDTRKEMASFKAEYDQKFNELVQEMDEMQSKVQSFNELLTFTKDQASGKTDNSNKLYSQLNEVEKQLKVLERKMELLK</sequence>
<organism evidence="3 4">
    <name type="scientific">Paenibacillus solani</name>
    <dbReference type="NCBI Taxonomy" id="1705565"/>
    <lineage>
        <taxon>Bacteria</taxon>
        <taxon>Bacillati</taxon>
        <taxon>Bacillota</taxon>
        <taxon>Bacilli</taxon>
        <taxon>Bacillales</taxon>
        <taxon>Paenibacillaceae</taxon>
        <taxon>Paenibacillus</taxon>
    </lineage>
</organism>
<dbReference type="EMBL" id="LIUT01000003">
    <property type="protein sequence ID" value="KOR82280.1"/>
    <property type="molecule type" value="Genomic_DNA"/>
</dbReference>
<reference evidence="4" key="1">
    <citation type="submission" date="2015-08" db="EMBL/GenBank/DDBJ databases">
        <title>Genome sequencing project for genomic taxonomy and phylogenomics of Bacillus-like bacteria.</title>
        <authorList>
            <person name="Liu B."/>
            <person name="Wang J."/>
            <person name="Zhu Y."/>
            <person name="Liu G."/>
            <person name="Chen Q."/>
            <person name="Chen Z."/>
            <person name="Lan J."/>
            <person name="Che J."/>
            <person name="Ge C."/>
            <person name="Shi H."/>
            <person name="Pan Z."/>
            <person name="Liu X."/>
        </authorList>
    </citation>
    <scope>NUCLEOTIDE SEQUENCE [LARGE SCALE GENOMIC DNA]</scope>
    <source>
        <strain evidence="4">FJAT-22460</strain>
    </source>
</reference>
<keyword evidence="2" id="KW-0472">Membrane</keyword>
<gene>
    <name evidence="3" type="ORF">AM231_18225</name>
</gene>
<name>A0A0M1NJQ5_9BACL</name>
<dbReference type="Proteomes" id="UP000036932">
    <property type="component" value="Unassembled WGS sequence"/>
</dbReference>
<keyword evidence="2" id="KW-1133">Transmembrane helix</keyword>
<evidence type="ECO:0000313" key="3">
    <source>
        <dbReference type="EMBL" id="KOR82280.1"/>
    </source>
</evidence>
<feature type="transmembrane region" description="Helical" evidence="2">
    <location>
        <begin position="27"/>
        <end position="46"/>
    </location>
</feature>
<dbReference type="AlphaFoldDB" id="A0A0M1NJQ5"/>
<evidence type="ECO:0000256" key="2">
    <source>
        <dbReference type="SAM" id="Phobius"/>
    </source>
</evidence>
<dbReference type="RefSeq" id="WP_053491895.1">
    <property type="nucleotide sequence ID" value="NZ_LIUT01000003.1"/>
</dbReference>
<keyword evidence="1" id="KW-0175">Coiled coil</keyword>
<evidence type="ECO:0000256" key="1">
    <source>
        <dbReference type="SAM" id="Coils"/>
    </source>
</evidence>
<dbReference type="OrthoDB" id="2660861at2"/>
<proteinExistence type="predicted"/>
<evidence type="ECO:0000313" key="4">
    <source>
        <dbReference type="Proteomes" id="UP000036932"/>
    </source>
</evidence>
<protein>
    <submittedName>
        <fullName evidence="3">Uncharacterized protein</fullName>
    </submittedName>
</protein>